<protein>
    <submittedName>
        <fullName evidence="3">Alpha/Beta hydrolase protein</fullName>
    </submittedName>
</protein>
<accession>A0A433Q4X1</accession>
<dbReference type="EMBL" id="RBNJ01014863">
    <property type="protein sequence ID" value="RUS24804.1"/>
    <property type="molecule type" value="Genomic_DNA"/>
</dbReference>
<dbReference type="InterPro" id="IPR002921">
    <property type="entry name" value="Fungal_lipase-type"/>
</dbReference>
<keyword evidence="1" id="KW-0812">Transmembrane</keyword>
<comment type="caution">
    <text evidence="3">The sequence shown here is derived from an EMBL/GenBank/DDBJ whole genome shotgun (WGS) entry which is preliminary data.</text>
</comment>
<dbReference type="PANTHER" id="PTHR46086:SF3">
    <property type="entry name" value="TRIACYLGLYCEROL LIPASE OBL1"/>
    <property type="match status" value="1"/>
</dbReference>
<dbReference type="Proteomes" id="UP000274822">
    <property type="component" value="Unassembled WGS sequence"/>
</dbReference>
<dbReference type="SUPFAM" id="SSF53474">
    <property type="entry name" value="alpha/beta-Hydrolases"/>
    <property type="match status" value="1"/>
</dbReference>
<keyword evidence="4" id="KW-1185">Reference proteome</keyword>
<gene>
    <name evidence="3" type="ORF">BC938DRAFT_473052</name>
</gene>
<feature type="transmembrane region" description="Helical" evidence="1">
    <location>
        <begin position="27"/>
        <end position="50"/>
    </location>
</feature>
<dbReference type="InterPro" id="IPR044819">
    <property type="entry name" value="OBL-like"/>
</dbReference>
<evidence type="ECO:0000259" key="2">
    <source>
        <dbReference type="Pfam" id="PF01764"/>
    </source>
</evidence>
<feature type="domain" description="Fungal lipase-type" evidence="2">
    <location>
        <begin position="313"/>
        <end position="418"/>
    </location>
</feature>
<name>A0A433Q4X1_9FUNG</name>
<keyword evidence="1" id="KW-0472">Membrane</keyword>
<evidence type="ECO:0000256" key="1">
    <source>
        <dbReference type="SAM" id="Phobius"/>
    </source>
</evidence>
<dbReference type="PANTHER" id="PTHR46086">
    <property type="entry name" value="ALPHA/BETA-HYDROLASES SUPERFAMILY PROTEIN"/>
    <property type="match status" value="1"/>
</dbReference>
<dbReference type="InterPro" id="IPR029058">
    <property type="entry name" value="AB_hydrolase_fold"/>
</dbReference>
<dbReference type="Pfam" id="PF01764">
    <property type="entry name" value="Lipase_3"/>
    <property type="match status" value="1"/>
</dbReference>
<feature type="transmembrane region" description="Helical" evidence="1">
    <location>
        <begin position="322"/>
        <end position="343"/>
    </location>
</feature>
<evidence type="ECO:0000313" key="4">
    <source>
        <dbReference type="Proteomes" id="UP000274822"/>
    </source>
</evidence>
<dbReference type="GO" id="GO:0004806">
    <property type="term" value="F:triacylglycerol lipase activity"/>
    <property type="evidence" value="ECO:0007669"/>
    <property type="project" value="InterPro"/>
</dbReference>
<sequence length="573" mass="65487">MDVSDFTNFKLFRISIANSFWASVDSAAWTINNVLVVWIFILIAPLWYIFDRPFRHAREIIGYRGSDVSSIQPDYYKRYKNKLNSKWSAIVRKLSQDEKPGFDFDLAEFHVHLCSLAYEPWNTVKEVFKFWEIPVKFVRFGHEGCCVLAVWSEEHDFVVLTFKGTSPFDLTEWLTDATLRKTVAKNGVLPGLVHTGFYGSFGFPERDIIKREQIKALEELPGSLPFRLTYDFNSHSSQIHGTYYDPETGEYSIRTTPLDEDLKKMDGTRFFRIVEKSKTQRKSHVADDGVDRTASQHEFWETIMYPNLLAIKSRFKGKQPGLWVSGHSLGAAAATVFTAMLLWRRSDHGKGSTVLNMDWDKAFKLRGTYTYGNPRVGDMQWKNSIETVWRETDGKEGLPKYQFWRIINANDVVCSIPLAMTEILFRSTSTVHRGVSLNDFQHIGNPIRLGYRNGFIDQSERGIMGIIQNQFTELQWTLPELFRGTLSQRILVLLNFCTFGIVGLIRDHFPRSANIVPPTSIGTAVSKEMSGCPITVQKRLSNTQAPATKASGLANAKYLVNKYTDAKGLGEFY</sequence>
<reference evidence="3 4" key="1">
    <citation type="journal article" date="2018" name="New Phytol.">
        <title>Phylogenomics of Endogonaceae and evolution of mycorrhizas within Mucoromycota.</title>
        <authorList>
            <person name="Chang Y."/>
            <person name="Desiro A."/>
            <person name="Na H."/>
            <person name="Sandor L."/>
            <person name="Lipzen A."/>
            <person name="Clum A."/>
            <person name="Barry K."/>
            <person name="Grigoriev I.V."/>
            <person name="Martin F.M."/>
            <person name="Stajich J.E."/>
            <person name="Smith M.E."/>
            <person name="Bonito G."/>
            <person name="Spatafora J.W."/>
        </authorList>
    </citation>
    <scope>NUCLEOTIDE SEQUENCE [LARGE SCALE GENOMIC DNA]</scope>
    <source>
        <strain evidence="3 4">AD002</strain>
    </source>
</reference>
<keyword evidence="1" id="KW-1133">Transmembrane helix</keyword>
<dbReference type="GO" id="GO:0006629">
    <property type="term" value="P:lipid metabolic process"/>
    <property type="evidence" value="ECO:0007669"/>
    <property type="project" value="InterPro"/>
</dbReference>
<dbReference type="AlphaFoldDB" id="A0A433Q4X1"/>
<keyword evidence="3" id="KW-0378">Hydrolase</keyword>
<proteinExistence type="predicted"/>
<organism evidence="3 4">
    <name type="scientific">Jimgerdemannia flammicorona</name>
    <dbReference type="NCBI Taxonomy" id="994334"/>
    <lineage>
        <taxon>Eukaryota</taxon>
        <taxon>Fungi</taxon>
        <taxon>Fungi incertae sedis</taxon>
        <taxon>Mucoromycota</taxon>
        <taxon>Mucoromycotina</taxon>
        <taxon>Endogonomycetes</taxon>
        <taxon>Endogonales</taxon>
        <taxon>Endogonaceae</taxon>
        <taxon>Jimgerdemannia</taxon>
    </lineage>
</organism>
<evidence type="ECO:0000313" key="3">
    <source>
        <dbReference type="EMBL" id="RUS24804.1"/>
    </source>
</evidence>
<dbReference type="Gene3D" id="3.40.50.1820">
    <property type="entry name" value="alpha/beta hydrolase"/>
    <property type="match status" value="2"/>
</dbReference>